<dbReference type="InterPro" id="IPR016135">
    <property type="entry name" value="UBQ-conjugating_enzyme/RWD"/>
</dbReference>
<evidence type="ECO:0000313" key="4">
    <source>
        <dbReference type="Proteomes" id="UP000001861"/>
    </source>
</evidence>
<dbReference type="Proteomes" id="UP000001861">
    <property type="component" value="Unassembled WGS sequence"/>
</dbReference>
<proteinExistence type="predicted"/>
<comment type="caution">
    <text evidence="3">The sequence shown here is derived from an EMBL/GenBank/DDBJ whole genome shotgun (WGS) entry which is preliminary data.</text>
</comment>
<evidence type="ECO:0000313" key="3">
    <source>
        <dbReference type="EMBL" id="EAU84767.2"/>
    </source>
</evidence>
<dbReference type="PANTHER" id="PTHR24067">
    <property type="entry name" value="UBIQUITIN-CONJUGATING ENZYME E2"/>
    <property type="match status" value="1"/>
</dbReference>
<dbReference type="InterPro" id="IPR000608">
    <property type="entry name" value="UBC"/>
</dbReference>
<dbReference type="VEuPathDB" id="FungiDB:CC1G_00286"/>
<name>A8NXF2_COPC7</name>
<dbReference type="AlphaFoldDB" id="A8NXF2"/>
<dbReference type="Pfam" id="PF00179">
    <property type="entry name" value="UQ_con"/>
    <property type="match status" value="1"/>
</dbReference>
<keyword evidence="4" id="KW-1185">Reference proteome</keyword>
<keyword evidence="1" id="KW-0833">Ubl conjugation pathway</keyword>
<dbReference type="GeneID" id="6013706"/>
<organism evidence="3 4">
    <name type="scientific">Coprinopsis cinerea (strain Okayama-7 / 130 / ATCC MYA-4618 / FGSC 9003)</name>
    <name type="common">Inky cap fungus</name>
    <name type="synonym">Hormographiella aspergillata</name>
    <dbReference type="NCBI Taxonomy" id="240176"/>
    <lineage>
        <taxon>Eukaryota</taxon>
        <taxon>Fungi</taxon>
        <taxon>Dikarya</taxon>
        <taxon>Basidiomycota</taxon>
        <taxon>Agaricomycotina</taxon>
        <taxon>Agaricomycetes</taxon>
        <taxon>Agaricomycetidae</taxon>
        <taxon>Agaricales</taxon>
        <taxon>Agaricineae</taxon>
        <taxon>Psathyrellaceae</taxon>
        <taxon>Coprinopsis</taxon>
    </lineage>
</organism>
<dbReference type="EMBL" id="AACS02000005">
    <property type="protein sequence ID" value="EAU84767.2"/>
    <property type="molecule type" value="Genomic_DNA"/>
</dbReference>
<dbReference type="InParanoid" id="A8NXF2"/>
<feature type="domain" description="UBC core" evidence="2">
    <location>
        <begin position="13"/>
        <end position="170"/>
    </location>
</feature>
<dbReference type="PROSITE" id="PS50127">
    <property type="entry name" value="UBC_2"/>
    <property type="match status" value="1"/>
</dbReference>
<dbReference type="InterPro" id="IPR050113">
    <property type="entry name" value="Ub_conjugating_enzyme"/>
</dbReference>
<dbReference type="Gene3D" id="3.10.110.10">
    <property type="entry name" value="Ubiquitin Conjugating Enzyme"/>
    <property type="match status" value="1"/>
</dbReference>
<dbReference type="OMA" id="TGHCPLG"/>
<dbReference type="RefSeq" id="XP_001837150.2">
    <property type="nucleotide sequence ID" value="XM_001837098.2"/>
</dbReference>
<accession>A8NXF2</accession>
<protein>
    <recommendedName>
        <fullName evidence="2">UBC core domain-containing protein</fullName>
    </recommendedName>
</protein>
<dbReference type="SUPFAM" id="SSF54495">
    <property type="entry name" value="UBC-like"/>
    <property type="match status" value="1"/>
</dbReference>
<evidence type="ECO:0000256" key="1">
    <source>
        <dbReference type="ARBA" id="ARBA00022786"/>
    </source>
</evidence>
<sequence>MSTTTTSSKASIIARTTITMEYSSLMGAGHCPQGMYILPSKEDLFVWDGVFFAHEGKLSTCFYSDAILKFRVTFPENYPDRPPTVRFITDVFHPLISQEGAFNHSHRFRPWRPKEHHIFDLLHFIKASFKKSTLDKLREEECANKEAFRYHQSPQSFASLATQSVQLSQSETALFDRDHPGRIRGAPHAIQFQKLTAEQFRETKEKVGLRTVTRKDATPIKEI</sequence>
<dbReference type="eggNOG" id="KOG0429">
    <property type="taxonomic scope" value="Eukaryota"/>
</dbReference>
<evidence type="ECO:0000259" key="2">
    <source>
        <dbReference type="PROSITE" id="PS50127"/>
    </source>
</evidence>
<dbReference type="OrthoDB" id="5596422at2759"/>
<dbReference type="CDD" id="cd23814">
    <property type="entry name" value="UEV_AKTIP"/>
    <property type="match status" value="1"/>
</dbReference>
<dbReference type="SMART" id="SM00212">
    <property type="entry name" value="UBCc"/>
    <property type="match status" value="1"/>
</dbReference>
<dbReference type="HOGENOM" id="CLU_092140_0_0_1"/>
<dbReference type="KEGG" id="cci:CC1G_00286"/>
<reference evidence="3 4" key="1">
    <citation type="journal article" date="2010" name="Proc. Natl. Acad. Sci. U.S.A.">
        <title>Insights into evolution of multicellular fungi from the assembled chromosomes of the mushroom Coprinopsis cinerea (Coprinus cinereus).</title>
        <authorList>
            <person name="Stajich J.E."/>
            <person name="Wilke S.K."/>
            <person name="Ahren D."/>
            <person name="Au C.H."/>
            <person name="Birren B.W."/>
            <person name="Borodovsky M."/>
            <person name="Burns C."/>
            <person name="Canback B."/>
            <person name="Casselton L.A."/>
            <person name="Cheng C.K."/>
            <person name="Deng J."/>
            <person name="Dietrich F.S."/>
            <person name="Fargo D.C."/>
            <person name="Farman M.L."/>
            <person name="Gathman A.C."/>
            <person name="Goldberg J."/>
            <person name="Guigo R."/>
            <person name="Hoegger P.J."/>
            <person name="Hooker J.B."/>
            <person name="Huggins A."/>
            <person name="James T.Y."/>
            <person name="Kamada T."/>
            <person name="Kilaru S."/>
            <person name="Kodira C."/>
            <person name="Kues U."/>
            <person name="Kupfer D."/>
            <person name="Kwan H.S."/>
            <person name="Lomsadze A."/>
            <person name="Li W."/>
            <person name="Lilly W.W."/>
            <person name="Ma L.J."/>
            <person name="Mackey A.J."/>
            <person name="Manning G."/>
            <person name="Martin F."/>
            <person name="Muraguchi H."/>
            <person name="Natvig D.O."/>
            <person name="Palmerini H."/>
            <person name="Ramesh M.A."/>
            <person name="Rehmeyer C.J."/>
            <person name="Roe B.A."/>
            <person name="Shenoy N."/>
            <person name="Stanke M."/>
            <person name="Ter-Hovhannisyan V."/>
            <person name="Tunlid A."/>
            <person name="Velagapudi R."/>
            <person name="Vision T.J."/>
            <person name="Zeng Q."/>
            <person name="Zolan M.E."/>
            <person name="Pukkila P.J."/>
        </authorList>
    </citation>
    <scope>NUCLEOTIDE SEQUENCE [LARGE SCALE GENOMIC DNA]</scope>
    <source>
        <strain evidence="4">Okayama-7 / 130 / ATCC MYA-4618 / FGSC 9003</strain>
    </source>
</reference>
<dbReference type="STRING" id="240176.A8NXF2"/>
<gene>
    <name evidence="3" type="ORF">CC1G_00286</name>
</gene>